<evidence type="ECO:0000256" key="7">
    <source>
        <dbReference type="SAM" id="MobiDB-lite"/>
    </source>
</evidence>
<gene>
    <name evidence="9" type="primary">POU2AF1</name>
</gene>
<feature type="repeat" description="ANK" evidence="6">
    <location>
        <begin position="382"/>
        <end position="414"/>
    </location>
</feature>
<dbReference type="GeneTree" id="ENSGT00940000153695"/>
<dbReference type="PANTHER" id="PTHR24124:SF7">
    <property type="entry name" value="NF-KAPPA-B INHIBITOR DELTA"/>
    <property type="match status" value="1"/>
</dbReference>
<dbReference type="Bgee" id="ENSMGAG00000002713">
    <property type="expression patterns" value="Expressed in bursa of Fabricius and 8 other cell types or tissues"/>
</dbReference>
<dbReference type="FunFam" id="1.25.40.20:FF:000097">
    <property type="entry name" value="NF-kappa-B inhibitor zeta isoform X1"/>
    <property type="match status" value="1"/>
</dbReference>
<dbReference type="Pfam" id="PF12796">
    <property type="entry name" value="Ank_2"/>
    <property type="match status" value="1"/>
</dbReference>
<dbReference type="PRINTS" id="PR01415">
    <property type="entry name" value="ANKYRIN"/>
</dbReference>
<evidence type="ECO:0000256" key="5">
    <source>
        <dbReference type="ARBA" id="ARBA00023163"/>
    </source>
</evidence>
<protein>
    <submittedName>
        <fullName evidence="9">POU class 2 homeobox associating factor 1</fullName>
    </submittedName>
</protein>
<dbReference type="InterPro" id="IPR036770">
    <property type="entry name" value="Ankyrin_rpt-contain_sf"/>
</dbReference>
<evidence type="ECO:0000259" key="8">
    <source>
        <dbReference type="PROSITE" id="PS52003"/>
    </source>
</evidence>
<evidence type="ECO:0000256" key="6">
    <source>
        <dbReference type="PROSITE-ProRule" id="PRU00023"/>
    </source>
</evidence>
<evidence type="ECO:0000256" key="1">
    <source>
        <dbReference type="ARBA" id="ARBA00022737"/>
    </source>
</evidence>
<organism evidence="9 10">
    <name type="scientific">Meleagris gallopavo</name>
    <name type="common">Wild turkey</name>
    <dbReference type="NCBI Taxonomy" id="9103"/>
    <lineage>
        <taxon>Eukaryota</taxon>
        <taxon>Metazoa</taxon>
        <taxon>Chordata</taxon>
        <taxon>Craniata</taxon>
        <taxon>Vertebrata</taxon>
        <taxon>Euteleostomi</taxon>
        <taxon>Archelosauria</taxon>
        <taxon>Archosauria</taxon>
        <taxon>Dinosauria</taxon>
        <taxon>Saurischia</taxon>
        <taxon>Theropoda</taxon>
        <taxon>Coelurosauria</taxon>
        <taxon>Aves</taxon>
        <taxon>Neognathae</taxon>
        <taxon>Galloanserae</taxon>
        <taxon>Galliformes</taxon>
        <taxon>Phasianidae</taxon>
        <taxon>Meleagridinae</taxon>
        <taxon>Meleagris</taxon>
    </lineage>
</organism>
<dbReference type="InterPro" id="IPR015389">
    <property type="entry name" value="PD-C2-AF1"/>
</dbReference>
<dbReference type="GO" id="GO:0010468">
    <property type="term" value="P:regulation of gene expression"/>
    <property type="evidence" value="ECO:0007669"/>
    <property type="project" value="TreeGrafter"/>
</dbReference>
<dbReference type="Pfam" id="PF09310">
    <property type="entry name" value="PD-C2-AF1"/>
    <property type="match status" value="1"/>
</dbReference>
<dbReference type="InterPro" id="IPR047571">
    <property type="entry name" value="OCA"/>
</dbReference>
<dbReference type="SUPFAM" id="SSF48403">
    <property type="entry name" value="Ankyrin repeat"/>
    <property type="match status" value="1"/>
</dbReference>
<dbReference type="HOGENOM" id="CLU_046801_0_0_1"/>
<dbReference type="GO" id="GO:0070974">
    <property type="term" value="F:POU domain binding"/>
    <property type="evidence" value="ECO:0007669"/>
    <property type="project" value="InterPro"/>
</dbReference>
<feature type="domain" description="OCA" evidence="8">
    <location>
        <begin position="87"/>
        <end position="109"/>
    </location>
</feature>
<dbReference type="AlphaFoldDB" id="G1MUS9"/>
<dbReference type="PANTHER" id="PTHR24124">
    <property type="entry name" value="ANKYRIN REPEAT FAMILY A"/>
    <property type="match status" value="1"/>
</dbReference>
<dbReference type="GO" id="GO:0005634">
    <property type="term" value="C:nucleus"/>
    <property type="evidence" value="ECO:0007669"/>
    <property type="project" value="TreeGrafter"/>
</dbReference>
<dbReference type="SMART" id="SM00248">
    <property type="entry name" value="ANK"/>
    <property type="match status" value="6"/>
</dbReference>
<dbReference type="Ensembl" id="ENSMGAT00000002998.2">
    <property type="protein sequence ID" value="ENSMGAP00000002322.2"/>
    <property type="gene ID" value="ENSMGAG00000002713.3"/>
</dbReference>
<keyword evidence="3 6" id="KW-0040">ANK repeat</keyword>
<dbReference type="Pfam" id="PF13857">
    <property type="entry name" value="Ank_5"/>
    <property type="match status" value="1"/>
</dbReference>
<dbReference type="OrthoDB" id="194358at2759"/>
<sequence>MVEMQSPPLKGSVRAAGGQEQGPESSSRHLCASTLPRTTVLGLQWNEPFCCTAFRAAETPSFLTASPCSFQSQSCDPSSASEQQPQPRPYQGVRVKEPVKELLKRKRGNVHNATAAAATTVVLPHQPLPSYTPMGQPCIDVDAAAPPLPGAEEGALCSSWLSQPSPSSLQPLTQWTTYPDYMSHEAASCPYTADMYIQPVCPSYTLVGPSSVLTYASQPLITNFTPRSSTPAVVPQLEVTEQQPPITYFPWPQPLSALPAPTLQYQPASSTLPTPQFVPLPISIPDPAPQELEDARRVIGTLPIEKLLLEDEDNDTILHIYAAKGMRAFTLAAAERMKELRRLDAKEHRGKTPLLVAVTARQPAIVHDLIQAGADVNAVDNKGQSALHLAATYGYAQVLQVILSQGLPLDLEMKDFEGHTPLHCAVLAHNTLLRDRSRLALPEQQSEELQHQSWELETCVQQLVQAGASIYSLDVKSNKTVLHYTVQDGNVSLLRYFLELNGFKSKDFINSKAHGNTALHMAAALHGDKNQKEIIQLLLDHGADPSIRNLDNDQPIHMAPSGKAGDQVRHLLKRGKVASTFISCCRNARS</sequence>
<keyword evidence="2" id="KW-0805">Transcription regulation</keyword>
<keyword evidence="10" id="KW-1185">Reference proteome</keyword>
<evidence type="ECO:0000256" key="4">
    <source>
        <dbReference type="ARBA" id="ARBA00023159"/>
    </source>
</evidence>
<reference evidence="9" key="2">
    <citation type="submission" date="2025-08" db="UniProtKB">
        <authorList>
            <consortium name="Ensembl"/>
        </authorList>
    </citation>
    <scope>IDENTIFICATION</scope>
</reference>
<proteinExistence type="predicted"/>
<dbReference type="Proteomes" id="UP000001645">
    <property type="component" value="Chromosome 26"/>
</dbReference>
<keyword evidence="1" id="KW-0677">Repeat</keyword>
<dbReference type="InParanoid" id="G1MUS9"/>
<dbReference type="Gene3D" id="1.25.40.20">
    <property type="entry name" value="Ankyrin repeat-containing domain"/>
    <property type="match status" value="2"/>
</dbReference>
<reference evidence="9 10" key="1">
    <citation type="journal article" date="2010" name="PLoS Biol.">
        <title>Multi-platform next-generation sequencing of the domestic turkey (Meleagris gallopavo): genome assembly and analysis.</title>
        <authorList>
            <person name="Dalloul R.A."/>
            <person name="Long J.A."/>
            <person name="Zimin A.V."/>
            <person name="Aslam L."/>
            <person name="Beal K."/>
            <person name="Blomberg L.A."/>
            <person name="Bouffard P."/>
            <person name="Burt D.W."/>
            <person name="Crasta O."/>
            <person name="Crooijmans R.P."/>
            <person name="Cooper K."/>
            <person name="Coulombe R.A."/>
            <person name="De S."/>
            <person name="Delany M.E."/>
            <person name="Dodgson J.B."/>
            <person name="Dong J.J."/>
            <person name="Evans C."/>
            <person name="Frederickson K.M."/>
            <person name="Flicek P."/>
            <person name="Florea L."/>
            <person name="Folkerts O."/>
            <person name="Groenen M.A."/>
            <person name="Harkins T.T."/>
            <person name="Herrero J."/>
            <person name="Hoffmann S."/>
            <person name="Megens H.J."/>
            <person name="Jiang A."/>
            <person name="de Jong P."/>
            <person name="Kaiser P."/>
            <person name="Kim H."/>
            <person name="Kim K.W."/>
            <person name="Kim S."/>
            <person name="Langenberger D."/>
            <person name="Lee M.K."/>
            <person name="Lee T."/>
            <person name="Mane S."/>
            <person name="Marcais G."/>
            <person name="Marz M."/>
            <person name="McElroy A.P."/>
            <person name="Modise T."/>
            <person name="Nefedov M."/>
            <person name="Notredame C."/>
            <person name="Paton I.R."/>
            <person name="Payne W.S."/>
            <person name="Pertea G."/>
            <person name="Prickett D."/>
            <person name="Puiu D."/>
            <person name="Qioa D."/>
            <person name="Raineri E."/>
            <person name="Ruffier M."/>
            <person name="Salzberg S.L."/>
            <person name="Schatz M.C."/>
            <person name="Scheuring C."/>
            <person name="Schmidt C.J."/>
            <person name="Schroeder S."/>
            <person name="Searle S.M."/>
            <person name="Smith E.J."/>
            <person name="Smith J."/>
            <person name="Sonstegard T.S."/>
            <person name="Stadler P.F."/>
            <person name="Tafer H."/>
            <person name="Tu Z.J."/>
            <person name="Van Tassell C.P."/>
            <person name="Vilella A.J."/>
            <person name="Williams K.P."/>
            <person name="Yorke J.A."/>
            <person name="Zhang L."/>
            <person name="Zhang H.B."/>
            <person name="Zhang X."/>
            <person name="Zhang Y."/>
            <person name="Reed K.M."/>
        </authorList>
    </citation>
    <scope>NUCLEOTIDE SEQUENCE [LARGE SCALE GENOMIC DNA]</scope>
</reference>
<feature type="region of interest" description="Disordered" evidence="7">
    <location>
        <begin position="1"/>
        <end position="30"/>
    </location>
</feature>
<feature type="repeat" description="ANK" evidence="6">
    <location>
        <begin position="514"/>
        <end position="550"/>
    </location>
</feature>
<reference evidence="9" key="3">
    <citation type="submission" date="2025-09" db="UniProtKB">
        <authorList>
            <consortium name="Ensembl"/>
        </authorList>
    </citation>
    <scope>IDENTIFICATION</scope>
</reference>
<name>G1MUS9_MELGA</name>
<evidence type="ECO:0000256" key="2">
    <source>
        <dbReference type="ARBA" id="ARBA00023015"/>
    </source>
</evidence>
<evidence type="ECO:0000313" key="9">
    <source>
        <dbReference type="Ensembl" id="ENSMGAP00000002322.2"/>
    </source>
</evidence>
<dbReference type="InterPro" id="IPR002110">
    <property type="entry name" value="Ankyrin_rpt"/>
</dbReference>
<evidence type="ECO:0000256" key="3">
    <source>
        <dbReference type="ARBA" id="ARBA00023043"/>
    </source>
</evidence>
<dbReference type="PROSITE" id="PS50088">
    <property type="entry name" value="ANK_REPEAT"/>
    <property type="match status" value="3"/>
</dbReference>
<keyword evidence="4" id="KW-0010">Activator</keyword>
<dbReference type="GO" id="GO:0003677">
    <property type="term" value="F:DNA binding"/>
    <property type="evidence" value="ECO:0007669"/>
    <property type="project" value="InterPro"/>
</dbReference>
<keyword evidence="5" id="KW-0804">Transcription</keyword>
<evidence type="ECO:0000313" key="10">
    <source>
        <dbReference type="Proteomes" id="UP000001645"/>
    </source>
</evidence>
<dbReference type="PROSITE" id="PS50297">
    <property type="entry name" value="ANK_REP_REGION"/>
    <property type="match status" value="3"/>
</dbReference>
<dbReference type="PROSITE" id="PS52003">
    <property type="entry name" value="OCA"/>
    <property type="match status" value="1"/>
</dbReference>
<accession>G1MUS9</accession>
<feature type="repeat" description="ANK" evidence="6">
    <location>
        <begin position="349"/>
        <end position="381"/>
    </location>
</feature>